<organism evidence="2 3">
    <name type="scientific">Terfezia boudieri ATCC MYA-4762</name>
    <dbReference type="NCBI Taxonomy" id="1051890"/>
    <lineage>
        <taxon>Eukaryota</taxon>
        <taxon>Fungi</taxon>
        <taxon>Dikarya</taxon>
        <taxon>Ascomycota</taxon>
        <taxon>Pezizomycotina</taxon>
        <taxon>Pezizomycetes</taxon>
        <taxon>Pezizales</taxon>
        <taxon>Pezizaceae</taxon>
        <taxon>Terfezia</taxon>
    </lineage>
</organism>
<dbReference type="InParanoid" id="A0A3N4LSR8"/>
<dbReference type="GO" id="GO:0005524">
    <property type="term" value="F:ATP binding"/>
    <property type="evidence" value="ECO:0007669"/>
    <property type="project" value="InterPro"/>
</dbReference>
<dbReference type="AlphaFoldDB" id="A0A3N4LSR8"/>
<evidence type="ECO:0000313" key="3">
    <source>
        <dbReference type="Proteomes" id="UP000267821"/>
    </source>
</evidence>
<dbReference type="PROSITE" id="PS50011">
    <property type="entry name" value="PROTEIN_KINASE_DOM"/>
    <property type="match status" value="1"/>
</dbReference>
<protein>
    <recommendedName>
        <fullName evidence="1">Protein kinase domain-containing protein</fullName>
    </recommendedName>
</protein>
<gene>
    <name evidence="2" type="ORF">L211DRAFT_836041</name>
</gene>
<proteinExistence type="predicted"/>
<feature type="domain" description="Protein kinase" evidence="1">
    <location>
        <begin position="275"/>
        <end position="587"/>
    </location>
</feature>
<dbReference type="SUPFAM" id="SSF56112">
    <property type="entry name" value="Protein kinase-like (PK-like)"/>
    <property type="match status" value="1"/>
</dbReference>
<reference evidence="2 3" key="1">
    <citation type="journal article" date="2018" name="Nat. Ecol. Evol.">
        <title>Pezizomycetes genomes reveal the molecular basis of ectomycorrhizal truffle lifestyle.</title>
        <authorList>
            <person name="Murat C."/>
            <person name="Payen T."/>
            <person name="Noel B."/>
            <person name="Kuo A."/>
            <person name="Morin E."/>
            <person name="Chen J."/>
            <person name="Kohler A."/>
            <person name="Krizsan K."/>
            <person name="Balestrini R."/>
            <person name="Da Silva C."/>
            <person name="Montanini B."/>
            <person name="Hainaut M."/>
            <person name="Levati E."/>
            <person name="Barry K.W."/>
            <person name="Belfiori B."/>
            <person name="Cichocki N."/>
            <person name="Clum A."/>
            <person name="Dockter R.B."/>
            <person name="Fauchery L."/>
            <person name="Guy J."/>
            <person name="Iotti M."/>
            <person name="Le Tacon F."/>
            <person name="Lindquist E.A."/>
            <person name="Lipzen A."/>
            <person name="Malagnac F."/>
            <person name="Mello A."/>
            <person name="Molinier V."/>
            <person name="Miyauchi S."/>
            <person name="Poulain J."/>
            <person name="Riccioni C."/>
            <person name="Rubini A."/>
            <person name="Sitrit Y."/>
            <person name="Splivallo R."/>
            <person name="Traeger S."/>
            <person name="Wang M."/>
            <person name="Zifcakova L."/>
            <person name="Wipf D."/>
            <person name="Zambonelli A."/>
            <person name="Paolocci F."/>
            <person name="Nowrousian M."/>
            <person name="Ottonello S."/>
            <person name="Baldrian P."/>
            <person name="Spatafora J.W."/>
            <person name="Henrissat B."/>
            <person name="Nagy L.G."/>
            <person name="Aury J.M."/>
            <person name="Wincker P."/>
            <person name="Grigoriev I.V."/>
            <person name="Bonfante P."/>
            <person name="Martin F.M."/>
        </authorList>
    </citation>
    <scope>NUCLEOTIDE SEQUENCE [LARGE SCALE GENOMIC DNA]</scope>
    <source>
        <strain evidence="2 3">ATCC MYA-4762</strain>
    </source>
</reference>
<dbReference type="EMBL" id="ML121536">
    <property type="protein sequence ID" value="RPB25947.1"/>
    <property type="molecule type" value="Genomic_DNA"/>
</dbReference>
<keyword evidence="3" id="KW-1185">Reference proteome</keyword>
<name>A0A3N4LSR8_9PEZI</name>
<evidence type="ECO:0000313" key="2">
    <source>
        <dbReference type="EMBL" id="RPB25947.1"/>
    </source>
</evidence>
<accession>A0A3N4LSR8</accession>
<dbReference type="InterPro" id="IPR000719">
    <property type="entry name" value="Prot_kinase_dom"/>
</dbReference>
<dbReference type="OrthoDB" id="1668230at2759"/>
<dbReference type="Proteomes" id="UP000267821">
    <property type="component" value="Unassembled WGS sequence"/>
</dbReference>
<evidence type="ECO:0000259" key="1">
    <source>
        <dbReference type="PROSITE" id="PS50011"/>
    </source>
</evidence>
<sequence>MIQSENKCYSSSVVLGSLTNEELVDRADMPRERDSELQGLNCMLRHEVLQLQDSPDSIELQLPPETPAEEGHRYKVEEMATIHLDPCFALTVTKELDPAQLLLNTTWKNERDMSRSVTEYLCNWVPMGGASVFNTSNTGFLSGLAPNICICLPGLLSPDSAFIYGIIDLKQLGETLDAGSSLGKLAQYLLRISRAQPDRKHFWGFLSNLSSNLLLTLTQDQSSSAQLPQFQRYSNLTFLETLQYIHAATDVGAPPSTIPVGLPFSPTLGPLHRKLATTRKWMVGEFRNSSAVLGDSSNPTMVVKASLPRGIGHRSTLDHVIELGHLRRFLRVRLAPPPSIEKLVWDPLSEEFDDGEGMYTDRSLPFGVEFGITPVGIPIILNDFTTPSQFSSCLDNILDGLEWLHTVAKTVHRDLRPDNIIFNPVTQSAVIIDFDCAWSLPPDFPGDFGEVKTTYGGALVSVPRRVLEKFNEMLKTVGDTEVSGAMDAGVEILTSIQYAPHPTDDLCAFVFLALAFLYPAQFVSFRHCRILDRNREGGMKRLEQLLDTVRISAIWGKWWAMAEAGDRVGLRGIRDVAQVEFMDFLWH</sequence>
<dbReference type="GO" id="GO:0004672">
    <property type="term" value="F:protein kinase activity"/>
    <property type="evidence" value="ECO:0007669"/>
    <property type="project" value="InterPro"/>
</dbReference>
<dbReference type="Gene3D" id="1.10.510.10">
    <property type="entry name" value="Transferase(Phosphotransferase) domain 1"/>
    <property type="match status" value="1"/>
</dbReference>
<dbReference type="InterPro" id="IPR011009">
    <property type="entry name" value="Kinase-like_dom_sf"/>
</dbReference>